<dbReference type="GO" id="GO:0050660">
    <property type="term" value="F:flavin adenine dinucleotide binding"/>
    <property type="evidence" value="ECO:0007669"/>
    <property type="project" value="InterPro"/>
</dbReference>
<dbReference type="PANTHER" id="PTHR34934">
    <property type="entry name" value="FLAVIN-DEPENDENT THYMIDYLATE SYNTHASE"/>
    <property type="match status" value="1"/>
</dbReference>
<dbReference type="Gene3D" id="3.30.1360.170">
    <property type="match status" value="1"/>
</dbReference>
<dbReference type="GO" id="GO:0004799">
    <property type="term" value="F:thymidylate synthase activity"/>
    <property type="evidence" value="ECO:0007669"/>
    <property type="project" value="TreeGrafter"/>
</dbReference>
<accession>A0A160VE11</accession>
<protein>
    <submittedName>
        <fullName evidence="1">Thymidylate synthase thyX</fullName>
        <ecNumber evidence="1">2.1.1.-</ecNumber>
    </submittedName>
</protein>
<dbReference type="NCBIfam" id="TIGR02170">
    <property type="entry name" value="thyX"/>
    <property type="match status" value="1"/>
</dbReference>
<dbReference type="InterPro" id="IPR036098">
    <property type="entry name" value="Thymidylate_synthase_ThyX_sf"/>
</dbReference>
<dbReference type="Pfam" id="PF02511">
    <property type="entry name" value="Thy1"/>
    <property type="match status" value="1"/>
</dbReference>
<organism evidence="1">
    <name type="scientific">hydrothermal vent metagenome</name>
    <dbReference type="NCBI Taxonomy" id="652676"/>
    <lineage>
        <taxon>unclassified sequences</taxon>
        <taxon>metagenomes</taxon>
        <taxon>ecological metagenomes</taxon>
    </lineage>
</organism>
<dbReference type="PROSITE" id="PS51331">
    <property type="entry name" value="THYX"/>
    <property type="match status" value="1"/>
</dbReference>
<dbReference type="InterPro" id="IPR003669">
    <property type="entry name" value="Thymidylate_synthase_ThyX"/>
</dbReference>
<sequence length="320" mass="37551">MTKIPKDAVKCLDKGFVRLVDSMGGDDAIVQAARVSYGKGTSKVSQDRGLIRYLMRHRHTTPFEMVEFKFHCKMPIFVARQWVRHRTANINEYSLRYSEARDEFYYPESKHIQFQSALNKQGRSGNVPKQLTDKVMKYFKEISERSFDMYKELNEAGLARELIRAILPVNLYTEWYWKNDLHNLLHFIGLRSDSHAQYEIRVYSDAMAKAVKKVAPFAWEAYQDYVVSGLRFSRIEQSLLEQRLPDRVIDDILEDVAYQITATLHNNKRREDADLFPLYQKQGGSDSEDDFKLKWASGEIEIGNVRELREFKTKLKQLKK</sequence>
<keyword evidence="1" id="KW-0489">Methyltransferase</keyword>
<reference evidence="1" key="1">
    <citation type="submission" date="2015-10" db="EMBL/GenBank/DDBJ databases">
        <authorList>
            <person name="Gilbert D.G."/>
        </authorList>
    </citation>
    <scope>NUCLEOTIDE SEQUENCE</scope>
</reference>
<dbReference type="EC" id="2.1.1.-" evidence="1"/>
<name>A0A160VE11_9ZZZZ</name>
<dbReference type="CDD" id="cd20175">
    <property type="entry name" value="ThyX"/>
    <property type="match status" value="1"/>
</dbReference>
<keyword evidence="1" id="KW-0808">Transferase</keyword>
<dbReference type="EMBL" id="FAXC01000113">
    <property type="protein sequence ID" value="CUV08698.1"/>
    <property type="molecule type" value="Genomic_DNA"/>
</dbReference>
<evidence type="ECO:0000313" key="1">
    <source>
        <dbReference type="EMBL" id="CUV08698.1"/>
    </source>
</evidence>
<dbReference type="GO" id="GO:0050797">
    <property type="term" value="F:thymidylate synthase (FAD) activity"/>
    <property type="evidence" value="ECO:0007669"/>
    <property type="project" value="InterPro"/>
</dbReference>
<dbReference type="GO" id="GO:0032259">
    <property type="term" value="P:methylation"/>
    <property type="evidence" value="ECO:0007669"/>
    <property type="project" value="UniProtKB-KW"/>
</dbReference>
<dbReference type="SUPFAM" id="SSF69796">
    <property type="entry name" value="Thymidylate synthase-complementing protein Thy1"/>
    <property type="match status" value="1"/>
</dbReference>
<dbReference type="AlphaFoldDB" id="A0A160VE11"/>
<dbReference type="GO" id="GO:0070402">
    <property type="term" value="F:NADPH binding"/>
    <property type="evidence" value="ECO:0007669"/>
    <property type="project" value="TreeGrafter"/>
</dbReference>
<proteinExistence type="inferred from homology"/>
<dbReference type="GO" id="GO:0006231">
    <property type="term" value="P:dTMP biosynthetic process"/>
    <property type="evidence" value="ECO:0007669"/>
    <property type="project" value="InterPro"/>
</dbReference>
<dbReference type="PANTHER" id="PTHR34934:SF1">
    <property type="entry name" value="FLAVIN-DEPENDENT THYMIDYLATE SYNTHASE"/>
    <property type="match status" value="1"/>
</dbReference>
<dbReference type="HAMAP" id="MF_01408">
    <property type="entry name" value="ThyX"/>
    <property type="match status" value="1"/>
</dbReference>
<gene>
    <name evidence="1" type="ORF">MGWOODY_Mmi2284</name>
</gene>